<keyword evidence="4 11" id="KW-0328">Glycosyltransferase</keyword>
<keyword evidence="6 11" id="KW-0812">Transmembrane</keyword>
<evidence type="ECO:0000256" key="3">
    <source>
        <dbReference type="ARBA" id="ARBA00022502"/>
    </source>
</evidence>
<evidence type="ECO:0000256" key="9">
    <source>
        <dbReference type="ARBA" id="ARBA00023136"/>
    </source>
</evidence>
<evidence type="ECO:0000256" key="11">
    <source>
        <dbReference type="RuleBase" id="RU363075"/>
    </source>
</evidence>
<dbReference type="AlphaFoldDB" id="A0A0N8BET1"/>
<feature type="transmembrane region" description="Helical" evidence="11">
    <location>
        <begin position="356"/>
        <end position="375"/>
    </location>
</feature>
<reference evidence="12 13" key="1">
    <citation type="submission" date="2016-03" db="EMBL/GenBank/DDBJ databases">
        <title>EvidentialGene: Evidence-directed Construction of Genes on Genomes.</title>
        <authorList>
            <person name="Gilbert D.G."/>
            <person name="Choi J.-H."/>
            <person name="Mockaitis K."/>
            <person name="Colbourne J."/>
            <person name="Pfrender M."/>
        </authorList>
    </citation>
    <scope>NUCLEOTIDE SEQUENCE [LARGE SCALE GENOMIC DNA]</scope>
    <source>
        <strain evidence="12 13">Xinb3</strain>
        <tissue evidence="12">Complete organism</tissue>
    </source>
</reference>
<accession>A0A0N8BET1</accession>
<name>A0A0N8BET1_9CRUS</name>
<dbReference type="GO" id="GO:0005789">
    <property type="term" value="C:endoplasmic reticulum membrane"/>
    <property type="evidence" value="ECO:0007669"/>
    <property type="project" value="UniProtKB-SubCell"/>
</dbReference>
<dbReference type="EMBL" id="LRGB01002451">
    <property type="protein sequence ID" value="KZS07493.1"/>
    <property type="molecule type" value="Genomic_DNA"/>
</dbReference>
<feature type="transmembrane region" description="Helical" evidence="11">
    <location>
        <begin position="322"/>
        <end position="344"/>
    </location>
</feature>
<evidence type="ECO:0000256" key="7">
    <source>
        <dbReference type="ARBA" id="ARBA00022824"/>
    </source>
</evidence>
<dbReference type="STRING" id="35525.A0A0N8BET1"/>
<keyword evidence="5 12" id="KW-0808">Transferase</keyword>
<dbReference type="OrthoDB" id="10066429at2759"/>
<dbReference type="Pfam" id="PF03901">
    <property type="entry name" value="Glyco_transf_22"/>
    <property type="match status" value="1"/>
</dbReference>
<evidence type="ECO:0000313" key="13">
    <source>
        <dbReference type="Proteomes" id="UP000076858"/>
    </source>
</evidence>
<evidence type="ECO:0000256" key="6">
    <source>
        <dbReference type="ARBA" id="ARBA00022692"/>
    </source>
</evidence>
<evidence type="ECO:0000256" key="5">
    <source>
        <dbReference type="ARBA" id="ARBA00022679"/>
    </source>
</evidence>
<evidence type="ECO:0000256" key="8">
    <source>
        <dbReference type="ARBA" id="ARBA00022989"/>
    </source>
</evidence>
<dbReference type="EC" id="2.4.1.-" evidence="11"/>
<sequence length="613" mass="71341">MHCWSYLLLCFVRIVLTLLPQTGYIHPDEYFQSTEILAGRIFKLETYTPWEFNTSLPIRSMFLPVLTIGGPYSLMKLAKDWWNFDVLQPYLLLTIPRIMMTALSFLSDMFIYKICLNNNTRPWSTLKIWASSHVTLVFLSRTFSNSIELVLFSALLYFVSSSMKLTDRYIRREIELEDQYKKAANAVERVNIVKMQKKIPLHKYNHSFWIGALFALGVFNRPTFMLYALVPMFFWMQRGMFLKKVGLTDFHDRMSSLVPTFIVMAMVIVVSDTLFYRGWSQMTVGQVVMTPLNFIAYNMDQSNLARHGLHPWYLHSAVNVPMLFNVLGLGGLYLVSRALVVVVISPWTSKPNLFDFNGLLMFSFAVPLMALSLTPHQEPRFLLPLLVPLVLLLGPFLLRRHGFSAKAMRSFWYAGNVVCVLFFGFFHQGGIYETQHWLHRHIHHERARGTHTHLLYFHTYMPPMSLLALPHRTSIVNHINGTRYQRGRTVFFEDLGSSLQLEELRQRCARLVEEAQSKYQSTKLMTEIFVVFPATISFQMDRLLMPLPTLRWKHVHKSYPHLSMEDPPDFGDLCSKNLTVSLTDIQCNSIIPWLTKKCNQMALAVYQLQFLHR</sequence>
<feature type="transmembrane region" description="Helical" evidence="11">
    <location>
        <begin position="257"/>
        <end position="279"/>
    </location>
</feature>
<dbReference type="GO" id="GO:0006506">
    <property type="term" value="P:GPI anchor biosynthetic process"/>
    <property type="evidence" value="ECO:0007669"/>
    <property type="project" value="UniProtKB-KW"/>
</dbReference>
<comment type="pathway">
    <text evidence="2">Glycolipid biosynthesis; glycosylphosphatidylinositol-anchor biosynthesis.</text>
</comment>
<feature type="transmembrane region" description="Helical" evidence="11">
    <location>
        <begin position="90"/>
        <end position="112"/>
    </location>
</feature>
<evidence type="ECO:0000256" key="1">
    <source>
        <dbReference type="ARBA" id="ARBA00004477"/>
    </source>
</evidence>
<dbReference type="InterPro" id="IPR005599">
    <property type="entry name" value="GPI_mannosylTrfase"/>
</dbReference>
<dbReference type="GO" id="GO:0000026">
    <property type="term" value="F:alpha-1,2-mannosyltransferase activity"/>
    <property type="evidence" value="ECO:0007669"/>
    <property type="project" value="TreeGrafter"/>
</dbReference>
<keyword evidence="13" id="KW-1185">Reference proteome</keyword>
<comment type="subcellular location">
    <subcellularLocation>
        <location evidence="1 11">Endoplasmic reticulum membrane</location>
        <topology evidence="1 11">Multi-pass membrane protein</topology>
    </subcellularLocation>
</comment>
<proteinExistence type="inferred from homology"/>
<dbReference type="PANTHER" id="PTHR22760:SF3">
    <property type="entry name" value="GPI MANNOSYLTRANSFERASE 4"/>
    <property type="match status" value="1"/>
</dbReference>
<protein>
    <recommendedName>
        <fullName evidence="11">Mannosyltransferase</fullName>
        <ecNumber evidence="11">2.4.1.-</ecNumber>
    </recommendedName>
</protein>
<dbReference type="Proteomes" id="UP000076858">
    <property type="component" value="Unassembled WGS sequence"/>
</dbReference>
<feature type="transmembrane region" description="Helical" evidence="11">
    <location>
        <begin position="410"/>
        <end position="426"/>
    </location>
</feature>
<evidence type="ECO:0000313" key="12">
    <source>
        <dbReference type="EMBL" id="KZS07493.1"/>
    </source>
</evidence>
<comment type="similarity">
    <text evidence="10">Belongs to the glycosyltransferase 22 family. PIGZ subfamily.</text>
</comment>
<feature type="transmembrane region" description="Helical" evidence="11">
    <location>
        <begin position="133"/>
        <end position="159"/>
    </location>
</feature>
<keyword evidence="8 11" id="KW-1133">Transmembrane helix</keyword>
<feature type="transmembrane region" description="Helical" evidence="11">
    <location>
        <begin position="208"/>
        <end position="236"/>
    </location>
</feature>
<organism evidence="12 13">
    <name type="scientific">Daphnia magna</name>
    <dbReference type="NCBI Taxonomy" id="35525"/>
    <lineage>
        <taxon>Eukaryota</taxon>
        <taxon>Metazoa</taxon>
        <taxon>Ecdysozoa</taxon>
        <taxon>Arthropoda</taxon>
        <taxon>Crustacea</taxon>
        <taxon>Branchiopoda</taxon>
        <taxon>Diplostraca</taxon>
        <taxon>Cladocera</taxon>
        <taxon>Anomopoda</taxon>
        <taxon>Daphniidae</taxon>
        <taxon>Daphnia</taxon>
    </lineage>
</organism>
<keyword evidence="3" id="KW-0337">GPI-anchor biosynthesis</keyword>
<gene>
    <name evidence="12" type="ORF">APZ42_028595</name>
</gene>
<dbReference type="PANTHER" id="PTHR22760">
    <property type="entry name" value="GLYCOSYLTRANSFERASE"/>
    <property type="match status" value="1"/>
</dbReference>
<keyword evidence="7 11" id="KW-0256">Endoplasmic reticulum</keyword>
<evidence type="ECO:0000256" key="2">
    <source>
        <dbReference type="ARBA" id="ARBA00004687"/>
    </source>
</evidence>
<feature type="transmembrane region" description="Helical" evidence="11">
    <location>
        <begin position="381"/>
        <end position="398"/>
    </location>
</feature>
<evidence type="ECO:0000256" key="4">
    <source>
        <dbReference type="ARBA" id="ARBA00022676"/>
    </source>
</evidence>
<evidence type="ECO:0000256" key="10">
    <source>
        <dbReference type="ARBA" id="ARBA00038466"/>
    </source>
</evidence>
<keyword evidence="9 11" id="KW-0472">Membrane</keyword>
<comment type="caution">
    <text evidence="12">The sequence shown here is derived from an EMBL/GenBank/DDBJ whole genome shotgun (WGS) entry which is preliminary data.</text>
</comment>